<dbReference type="Proteomes" id="UP000427716">
    <property type="component" value="Chromosome"/>
</dbReference>
<dbReference type="EMBL" id="CP046415">
    <property type="protein sequence ID" value="QGT78710.1"/>
    <property type="molecule type" value="Genomic_DNA"/>
</dbReference>
<gene>
    <name evidence="1" type="ORF">GM160_07245</name>
</gene>
<sequence>MALYIGTSGWNYPHWREAFYPAGLPSTDWLDFYAQRFSSVEINASFYRLPSPTTVDAWREAVGPDFRFAVKASRYITHLKKLNDPAASTADFVERIDRLGERLGPILFQLPPHWHVNVERLAAFLEALPSGYRYAFEFRDRSWWDPAVTDLLAAHGAAFCVFDLDGRTTPFLETADFVYLRWHGADGAYRGGYGEARLEALARRIRAWRDDGRDVYAYFDNDADAQAPRDAARLRELLGCDRA</sequence>
<reference evidence="1 2" key="1">
    <citation type="submission" date="2019-11" db="EMBL/GenBank/DDBJ databases">
        <authorList>
            <person name="Zhang J."/>
            <person name="Sun C."/>
        </authorList>
    </citation>
    <scope>NUCLEOTIDE SEQUENCE [LARGE SCALE GENOMIC DNA]</scope>
    <source>
        <strain evidence="2">sp2</strain>
    </source>
</reference>
<dbReference type="PANTHER" id="PTHR30348:SF4">
    <property type="entry name" value="DUF72 DOMAIN-CONTAINING PROTEIN"/>
    <property type="match status" value="1"/>
</dbReference>
<dbReference type="InterPro" id="IPR036520">
    <property type="entry name" value="UPF0759_sf"/>
</dbReference>
<dbReference type="PANTHER" id="PTHR30348">
    <property type="entry name" value="UNCHARACTERIZED PROTEIN YECE"/>
    <property type="match status" value="1"/>
</dbReference>
<protein>
    <submittedName>
        <fullName evidence="1">DUF72 domain-containing protein</fullName>
    </submittedName>
</protein>
<evidence type="ECO:0000313" key="2">
    <source>
        <dbReference type="Proteomes" id="UP000427716"/>
    </source>
</evidence>
<dbReference type="RefSeq" id="WP_156574224.1">
    <property type="nucleotide sequence ID" value="NZ_CP046415.1"/>
</dbReference>
<organism evidence="1 2">
    <name type="scientific">Guyparkeria halophila</name>
    <dbReference type="NCBI Taxonomy" id="47960"/>
    <lineage>
        <taxon>Bacteria</taxon>
        <taxon>Pseudomonadati</taxon>
        <taxon>Pseudomonadota</taxon>
        <taxon>Gammaproteobacteria</taxon>
        <taxon>Chromatiales</taxon>
        <taxon>Thioalkalibacteraceae</taxon>
        <taxon>Guyparkeria</taxon>
    </lineage>
</organism>
<proteinExistence type="predicted"/>
<keyword evidence="2" id="KW-1185">Reference proteome</keyword>
<dbReference type="KEGG" id="ghl:GM160_07245"/>
<dbReference type="SUPFAM" id="SSF117396">
    <property type="entry name" value="TM1631-like"/>
    <property type="match status" value="1"/>
</dbReference>
<dbReference type="InterPro" id="IPR002763">
    <property type="entry name" value="DUF72"/>
</dbReference>
<accession>A0A6I6CZ70</accession>
<dbReference type="Pfam" id="PF01904">
    <property type="entry name" value="DUF72"/>
    <property type="match status" value="1"/>
</dbReference>
<dbReference type="Gene3D" id="3.20.20.410">
    <property type="entry name" value="Protein of unknown function UPF0759"/>
    <property type="match status" value="1"/>
</dbReference>
<name>A0A6I6CZ70_9GAMM</name>
<evidence type="ECO:0000313" key="1">
    <source>
        <dbReference type="EMBL" id="QGT78710.1"/>
    </source>
</evidence>
<dbReference type="AlphaFoldDB" id="A0A6I6CZ70"/>